<dbReference type="GO" id="GO:0005886">
    <property type="term" value="C:plasma membrane"/>
    <property type="evidence" value="ECO:0007669"/>
    <property type="project" value="TreeGrafter"/>
</dbReference>
<evidence type="ECO:0000313" key="3">
    <source>
        <dbReference type="Proteomes" id="UP000625711"/>
    </source>
</evidence>
<comment type="caution">
    <text evidence="2">The sequence shown here is derived from an EMBL/GenBank/DDBJ whole genome shotgun (WGS) entry which is preliminary data.</text>
</comment>
<evidence type="ECO:0000313" key="2">
    <source>
        <dbReference type="EMBL" id="KAF7276664.1"/>
    </source>
</evidence>
<dbReference type="PANTHER" id="PTHR30336:SF4">
    <property type="entry name" value="ENVELOPE BIOGENESIS FACTOR ELYC"/>
    <property type="match status" value="1"/>
</dbReference>
<dbReference type="InterPro" id="IPR003848">
    <property type="entry name" value="DUF218"/>
</dbReference>
<name>A0A834IBF9_RHYFE</name>
<dbReference type="GO" id="GO:0000270">
    <property type="term" value="P:peptidoglycan metabolic process"/>
    <property type="evidence" value="ECO:0007669"/>
    <property type="project" value="TreeGrafter"/>
</dbReference>
<dbReference type="InterPro" id="IPR014729">
    <property type="entry name" value="Rossmann-like_a/b/a_fold"/>
</dbReference>
<accession>A0A834IBF9</accession>
<organism evidence="2 3">
    <name type="scientific">Rhynchophorus ferrugineus</name>
    <name type="common">Red palm weevil</name>
    <name type="synonym">Curculio ferrugineus</name>
    <dbReference type="NCBI Taxonomy" id="354439"/>
    <lineage>
        <taxon>Eukaryota</taxon>
        <taxon>Metazoa</taxon>
        <taxon>Ecdysozoa</taxon>
        <taxon>Arthropoda</taxon>
        <taxon>Hexapoda</taxon>
        <taxon>Insecta</taxon>
        <taxon>Pterygota</taxon>
        <taxon>Neoptera</taxon>
        <taxon>Endopterygota</taxon>
        <taxon>Coleoptera</taxon>
        <taxon>Polyphaga</taxon>
        <taxon>Cucujiformia</taxon>
        <taxon>Curculionidae</taxon>
        <taxon>Dryophthorinae</taxon>
        <taxon>Rhynchophorus</taxon>
    </lineage>
</organism>
<reference evidence="2" key="1">
    <citation type="submission" date="2020-08" db="EMBL/GenBank/DDBJ databases">
        <title>Genome sequencing and assembly of the red palm weevil Rhynchophorus ferrugineus.</title>
        <authorList>
            <person name="Dias G.B."/>
            <person name="Bergman C.M."/>
            <person name="Manee M."/>
        </authorList>
    </citation>
    <scope>NUCLEOTIDE SEQUENCE</scope>
    <source>
        <strain evidence="2">AA-2017</strain>
        <tissue evidence="2">Whole larva</tissue>
    </source>
</reference>
<dbReference type="Pfam" id="PF02698">
    <property type="entry name" value="DUF218"/>
    <property type="match status" value="1"/>
</dbReference>
<keyword evidence="3" id="KW-1185">Reference proteome</keyword>
<dbReference type="InterPro" id="IPR051599">
    <property type="entry name" value="Cell_Envelope_Assoc"/>
</dbReference>
<sequence>MMTGDNYQAVKAIIVLGSGIEGDQPTPTLAKRLDRAAQIAQQQQQTWIIVSGGIGFNKQYSEAEVMSNYLKPRYHIADTRILQESQSTSTELNLKHSRPILAAHHITMTDPIAIVSSDFHLLRARAIAKKQGYQNVVMYGAETPISIRYNAWLREYFAFISGWLLREY</sequence>
<dbReference type="Gene3D" id="3.40.50.620">
    <property type="entry name" value="HUPs"/>
    <property type="match status" value="1"/>
</dbReference>
<dbReference type="CDD" id="cd06259">
    <property type="entry name" value="YdcF-like"/>
    <property type="match status" value="1"/>
</dbReference>
<proteinExistence type="predicted"/>
<dbReference type="Proteomes" id="UP000625711">
    <property type="component" value="Unassembled WGS sequence"/>
</dbReference>
<feature type="domain" description="DUF218" evidence="1">
    <location>
        <begin position="12"/>
        <end position="157"/>
    </location>
</feature>
<gene>
    <name evidence="2" type="ORF">GWI33_009941</name>
</gene>
<evidence type="ECO:0000259" key="1">
    <source>
        <dbReference type="Pfam" id="PF02698"/>
    </source>
</evidence>
<dbReference type="PANTHER" id="PTHR30336">
    <property type="entry name" value="INNER MEMBRANE PROTEIN, PROBABLE PERMEASE"/>
    <property type="match status" value="1"/>
</dbReference>
<dbReference type="AlphaFoldDB" id="A0A834IBF9"/>
<protein>
    <recommendedName>
        <fullName evidence="1">DUF218 domain-containing protein</fullName>
    </recommendedName>
</protein>
<dbReference type="EMBL" id="JAACXV010005986">
    <property type="protein sequence ID" value="KAF7276664.1"/>
    <property type="molecule type" value="Genomic_DNA"/>
</dbReference>